<dbReference type="GO" id="GO:0003677">
    <property type="term" value="F:DNA binding"/>
    <property type="evidence" value="ECO:0007669"/>
    <property type="project" value="UniProtKB-KW"/>
</dbReference>
<keyword evidence="2" id="KW-0680">Restriction system</keyword>
<evidence type="ECO:0000256" key="1">
    <source>
        <dbReference type="ARBA" id="ARBA00010923"/>
    </source>
</evidence>
<dbReference type="AlphaFoldDB" id="I5B101"/>
<reference evidence="5 6" key="1">
    <citation type="submission" date="2011-09" db="EMBL/GenBank/DDBJ databases">
        <authorList>
            <consortium name="US DOE Joint Genome Institute (JGI-PGF)"/>
            <person name="Lucas S."/>
            <person name="Han J."/>
            <person name="Lapidus A."/>
            <person name="Cheng J.-F."/>
            <person name="Goodwin L."/>
            <person name="Pitluck S."/>
            <person name="Peters L."/>
            <person name="Land M.L."/>
            <person name="Hauser L."/>
            <person name="Orellana R."/>
            <person name="Lovley D."/>
            <person name="Woyke T.J."/>
        </authorList>
    </citation>
    <scope>NUCLEOTIDE SEQUENCE [LARGE SCALE GENOMIC DNA]</scope>
    <source>
        <strain evidence="5 6">2ac9</strain>
    </source>
</reference>
<dbReference type="InterPro" id="IPR000055">
    <property type="entry name" value="Restrct_endonuc_typeI_TRD"/>
</dbReference>
<keyword evidence="3" id="KW-0238">DNA-binding</keyword>
<evidence type="ECO:0000313" key="5">
    <source>
        <dbReference type="EMBL" id="EIM63164.1"/>
    </source>
</evidence>
<dbReference type="RefSeq" id="WP_004072179.1">
    <property type="nucleotide sequence ID" value="NZ_CM001488.1"/>
</dbReference>
<name>I5B101_9BACT</name>
<gene>
    <name evidence="5" type="ORF">DespoDRAFT_01198</name>
</gene>
<keyword evidence="5" id="KW-0378">Hydrolase</keyword>
<evidence type="ECO:0000256" key="3">
    <source>
        <dbReference type="ARBA" id="ARBA00023125"/>
    </source>
</evidence>
<dbReference type="GO" id="GO:0004519">
    <property type="term" value="F:endonuclease activity"/>
    <property type="evidence" value="ECO:0007669"/>
    <property type="project" value="UniProtKB-KW"/>
</dbReference>
<dbReference type="eggNOG" id="COG0732">
    <property type="taxonomic scope" value="Bacteria"/>
</dbReference>
<keyword evidence="5" id="KW-0540">Nuclease</keyword>
<dbReference type="HOGENOM" id="CLU_037003_0_0_7"/>
<proteinExistence type="inferred from homology"/>
<feature type="domain" description="Type I restriction modification DNA specificity" evidence="4">
    <location>
        <begin position="50"/>
        <end position="207"/>
    </location>
</feature>
<dbReference type="EMBL" id="CM001488">
    <property type="protein sequence ID" value="EIM63164.1"/>
    <property type="molecule type" value="Genomic_DNA"/>
</dbReference>
<reference evidence="5 6" key="2">
    <citation type="submission" date="2012-02" db="EMBL/GenBank/DDBJ databases">
        <title>Improved High-Quality Draft sequence of Desulfobacter postgatei 2ac9.</title>
        <authorList>
            <consortium name="US DOE Joint Genome Institute"/>
            <person name="Lucas S."/>
            <person name="Han J."/>
            <person name="Lapidus A."/>
            <person name="Cheng J.-F."/>
            <person name="Goodwin L."/>
            <person name="Pitluck S."/>
            <person name="Peters L."/>
            <person name="Ovchinnikova G."/>
            <person name="Held B."/>
            <person name="Detter J.C."/>
            <person name="Han C."/>
            <person name="Tapia R."/>
            <person name="Land M."/>
            <person name="Hauser L."/>
            <person name="Kyrpides N."/>
            <person name="Ivanova N."/>
            <person name="Pagani I."/>
            <person name="Orellana R."/>
            <person name="Lovley D."/>
            <person name="Woyke T."/>
        </authorList>
    </citation>
    <scope>NUCLEOTIDE SEQUENCE [LARGE SCALE GENOMIC DNA]</scope>
    <source>
        <strain evidence="5 6">2ac9</strain>
    </source>
</reference>
<evidence type="ECO:0000259" key="4">
    <source>
        <dbReference type="Pfam" id="PF01420"/>
    </source>
</evidence>
<keyword evidence="6" id="KW-1185">Reference proteome</keyword>
<organism evidence="5 6">
    <name type="scientific">Desulfobacter postgatei 2ac9</name>
    <dbReference type="NCBI Taxonomy" id="879212"/>
    <lineage>
        <taxon>Bacteria</taxon>
        <taxon>Pseudomonadati</taxon>
        <taxon>Thermodesulfobacteriota</taxon>
        <taxon>Desulfobacteria</taxon>
        <taxon>Desulfobacterales</taxon>
        <taxon>Desulfobacteraceae</taxon>
        <taxon>Desulfobacter</taxon>
    </lineage>
</organism>
<dbReference type="PANTHER" id="PTHR30408">
    <property type="entry name" value="TYPE-1 RESTRICTION ENZYME ECOKI SPECIFICITY PROTEIN"/>
    <property type="match status" value="1"/>
</dbReference>
<dbReference type="OrthoDB" id="5363772at2"/>
<evidence type="ECO:0000256" key="2">
    <source>
        <dbReference type="ARBA" id="ARBA00022747"/>
    </source>
</evidence>
<evidence type="ECO:0000313" key="6">
    <source>
        <dbReference type="Proteomes" id="UP000005778"/>
    </source>
</evidence>
<dbReference type="Gene3D" id="3.90.220.20">
    <property type="entry name" value="DNA methylase specificity domains"/>
    <property type="match status" value="2"/>
</dbReference>
<sequence>MKFKICDTHFPAAWVSVEGLNLLRLDSRYYSPQYLKDNDLLSSERFDKKTIGQMSSLVKDGPGGWAFKASEYTSDGVPVIRASDLVNGLDLSNAVYMTEEKHEELKQSECLPGDLVISVRGTPGRAAIVPDSVKKANLNAAVVRVRLKENWIQNGEYITAFLNSPFGRRVTERIANGAVQNNINLTEVRSIPVPIPAQEVQEYIGKKIALSERIRSFSNTCFREAINLFEQIYDTQRFKPNNSTSNFIKGSDLQFNLNSQFYLPRYFDMEQHLYSRGLPVKSLKELLRSKIIRSSTPERTDVNSIPCILTSDIDPYEIRYTSPSLYITKQVHETHSGKLEPLDVVYTSVGPPVGEAALVLKQYLSMAVGGDVSILRTKKELHPGYLVLFLNSIFGKMQNDRHSRGIRQRRVYPENIAEFYILLASKEDQKFIGDRIVQHQTLNELSRKFMIDAKSDVEALIEGKLDTDAILSGKIKAPTWEDIEKELEGI</sequence>
<keyword evidence="5" id="KW-0255">Endonuclease</keyword>
<dbReference type="InterPro" id="IPR052021">
    <property type="entry name" value="Type-I_RS_S_subunit"/>
</dbReference>
<dbReference type="Pfam" id="PF01420">
    <property type="entry name" value="Methylase_S"/>
    <property type="match status" value="1"/>
</dbReference>
<dbReference type="STRING" id="879212.DespoDRAFT_01198"/>
<dbReference type="Proteomes" id="UP000005778">
    <property type="component" value="Chromosome"/>
</dbReference>
<dbReference type="InterPro" id="IPR044946">
    <property type="entry name" value="Restrct_endonuc_typeI_TRD_sf"/>
</dbReference>
<dbReference type="GO" id="GO:0009307">
    <property type="term" value="P:DNA restriction-modification system"/>
    <property type="evidence" value="ECO:0007669"/>
    <property type="project" value="UniProtKB-KW"/>
</dbReference>
<dbReference type="PANTHER" id="PTHR30408:SF12">
    <property type="entry name" value="TYPE I RESTRICTION ENZYME MJAVIII SPECIFICITY SUBUNIT"/>
    <property type="match status" value="1"/>
</dbReference>
<accession>I5B101</accession>
<protein>
    <submittedName>
        <fullName evidence="5">Restriction endonuclease S subunit</fullName>
    </submittedName>
</protein>
<dbReference type="SUPFAM" id="SSF116734">
    <property type="entry name" value="DNA methylase specificity domain"/>
    <property type="match status" value="2"/>
</dbReference>
<comment type="similarity">
    <text evidence="1">Belongs to the type-I restriction system S methylase family.</text>
</comment>